<evidence type="ECO:0000313" key="5">
    <source>
        <dbReference type="Proteomes" id="UP000294850"/>
    </source>
</evidence>
<dbReference type="OrthoDB" id="9768717at2"/>
<dbReference type="InterPro" id="IPR010827">
    <property type="entry name" value="BamA/TamA_POTRA"/>
</dbReference>
<proteinExistence type="predicted"/>
<gene>
    <name evidence="4" type="ORF">E0F88_20690</name>
</gene>
<evidence type="ECO:0000259" key="3">
    <source>
        <dbReference type="PROSITE" id="PS51779"/>
    </source>
</evidence>
<dbReference type="InterPro" id="IPR034746">
    <property type="entry name" value="POTRA"/>
</dbReference>
<dbReference type="RefSeq" id="WP_131960189.1">
    <property type="nucleotide sequence ID" value="NZ_SMFL01000008.1"/>
</dbReference>
<keyword evidence="5" id="KW-1185">Reference proteome</keyword>
<dbReference type="EMBL" id="SMFL01000008">
    <property type="protein sequence ID" value="TDE12768.1"/>
    <property type="molecule type" value="Genomic_DNA"/>
</dbReference>
<dbReference type="PROSITE" id="PS51779">
    <property type="entry name" value="POTRA"/>
    <property type="match status" value="1"/>
</dbReference>
<sequence>MRKPLRSIHYLLVLLILSLAGKAAGQVIPIRPDSSLIIGDISIEGNNKTRAGIIYREMAVKSGDTLTGATIHNVLEIDRRKIINTNLFVTAELLTKTNPDSVRTDIRVIVKERWYFIILPVFQLADRNFNEWWYDRNRDLKRTIYGVYLSYGNVTGRADKLRFIAEFGFIPKFEVAYSLPYIDKAQKTGITIGSSYSTNKTMAFRTWNDKLDYLSSEVINKERFYSYVTLTRRNKYYTFHSVDLRYSYGKIADTIAVMNPNYLLNGRTVQKYFQLTYSFSYDKRDNTQYPLLGQSGAVQFSKIGLLPSDNIDQAYFYGSFRKYLPISKRWYANTGIRTRLSIPKRQPYLQTIGLGYRNDLVRGYELYVVDGQDYALFKNEIKYRLFSIQKHFSWIPVKQFNTIPLAAYINTFADAGYVWNNYPEFSNTKLGNSLLYGAGTGVDFVSFYNIVARFNFNINAQGDRRFFFNIAREF</sequence>
<dbReference type="GO" id="GO:0019867">
    <property type="term" value="C:outer membrane"/>
    <property type="evidence" value="ECO:0007669"/>
    <property type="project" value="InterPro"/>
</dbReference>
<evidence type="ECO:0000256" key="2">
    <source>
        <dbReference type="ARBA" id="ARBA00023136"/>
    </source>
</evidence>
<feature type="domain" description="POTRA" evidence="3">
    <location>
        <begin position="36"/>
        <end position="113"/>
    </location>
</feature>
<dbReference type="AlphaFoldDB" id="A0A4V2Z3M0"/>
<accession>A0A4V2Z3M0</accession>
<comment type="caution">
    <text evidence="4">The sequence shown here is derived from an EMBL/GenBank/DDBJ whole genome shotgun (WGS) entry which is preliminary data.</text>
</comment>
<dbReference type="Pfam" id="PF07244">
    <property type="entry name" value="POTRA"/>
    <property type="match status" value="1"/>
</dbReference>
<reference evidence="4 5" key="1">
    <citation type="submission" date="2019-03" db="EMBL/GenBank/DDBJ databases">
        <title>Dyadobacter AR-3-6 sp. nov., isolated from arctic soil.</title>
        <authorList>
            <person name="Chaudhary D.K."/>
        </authorList>
    </citation>
    <scope>NUCLEOTIDE SEQUENCE [LARGE SCALE GENOMIC DNA]</scope>
    <source>
        <strain evidence="4 5">AR-3-6</strain>
    </source>
</reference>
<dbReference type="Gene3D" id="3.10.20.310">
    <property type="entry name" value="membrane protein fhac"/>
    <property type="match status" value="1"/>
</dbReference>
<dbReference type="Pfam" id="PF01103">
    <property type="entry name" value="Omp85"/>
    <property type="match status" value="1"/>
</dbReference>
<dbReference type="Gene3D" id="2.40.160.50">
    <property type="entry name" value="membrane protein fhac: a member of the omp85/tpsb transporter family"/>
    <property type="match status" value="1"/>
</dbReference>
<keyword evidence="2" id="KW-0472">Membrane</keyword>
<dbReference type="InterPro" id="IPR000184">
    <property type="entry name" value="Bac_surfAg_D15"/>
</dbReference>
<dbReference type="Proteomes" id="UP000294850">
    <property type="component" value="Unassembled WGS sequence"/>
</dbReference>
<protein>
    <submittedName>
        <fullName evidence="4">Outer membrane protein assembly factor</fullName>
    </submittedName>
</protein>
<comment type="subcellular location">
    <subcellularLocation>
        <location evidence="1">Membrane</location>
    </subcellularLocation>
</comment>
<evidence type="ECO:0000256" key="1">
    <source>
        <dbReference type="ARBA" id="ARBA00004370"/>
    </source>
</evidence>
<evidence type="ECO:0000313" key="4">
    <source>
        <dbReference type="EMBL" id="TDE12768.1"/>
    </source>
</evidence>
<name>A0A4V2Z3M0_9BACT</name>
<organism evidence="4 5">
    <name type="scientific">Dyadobacter psychrotolerans</name>
    <dbReference type="NCBI Taxonomy" id="2541721"/>
    <lineage>
        <taxon>Bacteria</taxon>
        <taxon>Pseudomonadati</taxon>
        <taxon>Bacteroidota</taxon>
        <taxon>Cytophagia</taxon>
        <taxon>Cytophagales</taxon>
        <taxon>Spirosomataceae</taxon>
        <taxon>Dyadobacter</taxon>
    </lineage>
</organism>